<feature type="non-terminal residue" evidence="2">
    <location>
        <position position="1"/>
    </location>
</feature>
<accession>A0ABN9EVY4</accession>
<reference evidence="2" key="1">
    <citation type="submission" date="2023-05" db="EMBL/GenBank/DDBJ databases">
        <authorList>
            <person name="Stuckert A."/>
        </authorList>
    </citation>
    <scope>NUCLEOTIDE SEQUENCE</scope>
</reference>
<dbReference type="EMBL" id="CATNWA010015875">
    <property type="protein sequence ID" value="CAI9587692.1"/>
    <property type="molecule type" value="Genomic_DNA"/>
</dbReference>
<evidence type="ECO:0000313" key="3">
    <source>
        <dbReference type="Proteomes" id="UP001162483"/>
    </source>
</evidence>
<protein>
    <submittedName>
        <fullName evidence="2">Uncharacterized protein</fullName>
    </submittedName>
</protein>
<keyword evidence="1" id="KW-0812">Transmembrane</keyword>
<comment type="caution">
    <text evidence="2">The sequence shown here is derived from an EMBL/GenBank/DDBJ whole genome shotgun (WGS) entry which is preliminary data.</text>
</comment>
<evidence type="ECO:0000256" key="1">
    <source>
        <dbReference type="SAM" id="Phobius"/>
    </source>
</evidence>
<feature type="transmembrane region" description="Helical" evidence="1">
    <location>
        <begin position="63"/>
        <end position="85"/>
    </location>
</feature>
<dbReference type="Proteomes" id="UP001162483">
    <property type="component" value="Unassembled WGS sequence"/>
</dbReference>
<keyword evidence="3" id="KW-1185">Reference proteome</keyword>
<keyword evidence="1" id="KW-1133">Transmembrane helix</keyword>
<sequence length="86" mass="9336">ARPAVRALVYSFPWPLYPDPACLNPDSARTLPVPTSAIPDYSSACSLYLACPFATDPACPTTFSIVLIVICWRFCLFALCSCLCCP</sequence>
<name>A0ABN9EVY4_9NEOB</name>
<evidence type="ECO:0000313" key="2">
    <source>
        <dbReference type="EMBL" id="CAI9587692.1"/>
    </source>
</evidence>
<gene>
    <name evidence="2" type="ORF">SPARVUS_LOCUS10608392</name>
</gene>
<organism evidence="2 3">
    <name type="scientific">Staurois parvus</name>
    <dbReference type="NCBI Taxonomy" id="386267"/>
    <lineage>
        <taxon>Eukaryota</taxon>
        <taxon>Metazoa</taxon>
        <taxon>Chordata</taxon>
        <taxon>Craniata</taxon>
        <taxon>Vertebrata</taxon>
        <taxon>Euteleostomi</taxon>
        <taxon>Amphibia</taxon>
        <taxon>Batrachia</taxon>
        <taxon>Anura</taxon>
        <taxon>Neobatrachia</taxon>
        <taxon>Ranoidea</taxon>
        <taxon>Ranidae</taxon>
        <taxon>Staurois</taxon>
    </lineage>
</organism>
<proteinExistence type="predicted"/>
<keyword evidence="1" id="KW-0472">Membrane</keyword>